<reference evidence="5" key="1">
    <citation type="submission" date="2022-07" db="EMBL/GenBank/DDBJ databases">
        <authorList>
            <person name="Macas J."/>
            <person name="Novak P."/>
            <person name="Neumann P."/>
        </authorList>
    </citation>
    <scope>NUCLEOTIDE SEQUENCE</scope>
</reference>
<evidence type="ECO:0000256" key="3">
    <source>
        <dbReference type="SAM" id="SignalP"/>
    </source>
</evidence>
<evidence type="ECO:0000313" key="6">
    <source>
        <dbReference type="Proteomes" id="UP001152523"/>
    </source>
</evidence>
<comment type="caution">
    <text evidence="5">The sequence shown here is derived from an EMBL/GenBank/DDBJ whole genome shotgun (WGS) entry which is preliminary data.</text>
</comment>
<dbReference type="GO" id="GO:0030247">
    <property type="term" value="F:polysaccharide binding"/>
    <property type="evidence" value="ECO:0007669"/>
    <property type="project" value="InterPro"/>
</dbReference>
<accession>A0AAV0EBQ8</accession>
<dbReference type="GO" id="GO:0016020">
    <property type="term" value="C:membrane"/>
    <property type="evidence" value="ECO:0007669"/>
    <property type="project" value="UniProtKB-SubCell"/>
</dbReference>
<dbReference type="PANTHER" id="PTHR33355:SF15">
    <property type="entry name" value="WALL-ASSOCIATED RECEPTOR KINASE GALACTURONAN-BINDING DOMAIN-CONTAINING PROTEIN"/>
    <property type="match status" value="1"/>
</dbReference>
<sequence>MNRAFDFLSPVMLLLLLLLSWSGVALSPVKCPNCGSTPVPLPLSTGADCGDQLYKIRCNNSELFFDTLNNTYRISSITPESQRITIEPAPFLPNTSSPGTTCVTEDISTGGIQLNSSLPFNITSSNTVLLLNCTDRLFQSPLDCSNSTGLCHTYINASRDSAGGCAGAPICCSFRTGGSTTAYRIRIREEGCSGYRVFVNLNELLPVLNWPKPALELEWKLPAVKSGESTD</sequence>
<proteinExistence type="predicted"/>
<comment type="subcellular location">
    <subcellularLocation>
        <location evidence="1">Membrane</location>
        <topology evidence="1">Single-pass membrane protein</topology>
    </subcellularLocation>
</comment>
<dbReference type="Pfam" id="PF13947">
    <property type="entry name" value="GUB_WAK_bind"/>
    <property type="match status" value="1"/>
</dbReference>
<dbReference type="EMBL" id="CAMAPF010000921">
    <property type="protein sequence ID" value="CAH9121289.1"/>
    <property type="molecule type" value="Genomic_DNA"/>
</dbReference>
<dbReference type="PANTHER" id="PTHR33355">
    <property type="entry name" value="WALL-ASSOCIATED RECEPTOR KINASE CARBOXY-TERMINAL PROTEIN-RELATED"/>
    <property type="match status" value="1"/>
</dbReference>
<keyword evidence="6" id="KW-1185">Reference proteome</keyword>
<dbReference type="Proteomes" id="UP001152523">
    <property type="component" value="Unassembled WGS sequence"/>
</dbReference>
<dbReference type="InterPro" id="IPR025287">
    <property type="entry name" value="WAK_GUB"/>
</dbReference>
<protein>
    <recommendedName>
        <fullName evidence="4">Wall-associated receptor kinase galacturonan-binding domain-containing protein</fullName>
    </recommendedName>
</protein>
<feature type="domain" description="Wall-associated receptor kinase galacturonan-binding" evidence="4">
    <location>
        <begin position="31"/>
        <end position="86"/>
    </location>
</feature>
<feature type="chain" id="PRO_5043347879" description="Wall-associated receptor kinase galacturonan-binding domain-containing protein" evidence="3">
    <location>
        <begin position="27"/>
        <end position="231"/>
    </location>
</feature>
<feature type="signal peptide" evidence="3">
    <location>
        <begin position="1"/>
        <end position="26"/>
    </location>
</feature>
<organism evidence="5 6">
    <name type="scientific">Cuscuta epithymum</name>
    <dbReference type="NCBI Taxonomy" id="186058"/>
    <lineage>
        <taxon>Eukaryota</taxon>
        <taxon>Viridiplantae</taxon>
        <taxon>Streptophyta</taxon>
        <taxon>Embryophyta</taxon>
        <taxon>Tracheophyta</taxon>
        <taxon>Spermatophyta</taxon>
        <taxon>Magnoliopsida</taxon>
        <taxon>eudicotyledons</taxon>
        <taxon>Gunneridae</taxon>
        <taxon>Pentapetalae</taxon>
        <taxon>asterids</taxon>
        <taxon>lamiids</taxon>
        <taxon>Solanales</taxon>
        <taxon>Convolvulaceae</taxon>
        <taxon>Cuscuteae</taxon>
        <taxon>Cuscuta</taxon>
        <taxon>Cuscuta subgen. Cuscuta</taxon>
    </lineage>
</organism>
<evidence type="ECO:0000313" key="5">
    <source>
        <dbReference type="EMBL" id="CAH9121289.1"/>
    </source>
</evidence>
<evidence type="ECO:0000256" key="1">
    <source>
        <dbReference type="ARBA" id="ARBA00004167"/>
    </source>
</evidence>
<name>A0AAV0EBQ8_9ASTE</name>
<dbReference type="AlphaFoldDB" id="A0AAV0EBQ8"/>
<evidence type="ECO:0000259" key="4">
    <source>
        <dbReference type="Pfam" id="PF13947"/>
    </source>
</evidence>
<evidence type="ECO:0000256" key="2">
    <source>
        <dbReference type="ARBA" id="ARBA00022729"/>
    </source>
</evidence>
<gene>
    <name evidence="5" type="ORF">CEPIT_LOCUS23584</name>
</gene>
<keyword evidence="2 3" id="KW-0732">Signal</keyword>